<comment type="cofactor">
    <cofactor evidence="1">
        <name>pantetheine 4'-phosphate</name>
        <dbReference type="ChEBI" id="CHEBI:47942"/>
    </cofactor>
</comment>
<dbReference type="PROSITE" id="PS50075">
    <property type="entry name" value="CARRIER"/>
    <property type="match status" value="1"/>
</dbReference>
<protein>
    <submittedName>
        <fullName evidence="3">Acyl carrier protein</fullName>
    </submittedName>
</protein>
<dbReference type="Pfam" id="PF00501">
    <property type="entry name" value="AMP-binding"/>
    <property type="match status" value="1"/>
</dbReference>
<sequence>MLAAVELYQVTDLVLVPALALSLMRYPGTRTFDLSSVEIVRTMSAPVAPVTLEKLDKVFENAAIVNMYTTTEAWPARTRIRYSPDHPNSVGRAGMSGSVRVVDSAGRPVDAGSTGYVELALDGAPRRRYLDGSGQSQQVFRADGWVRTGDTGYLDREGYLYLVDRNADLVITGGLNVSTIEVEAAMLEFPSIVAVAVFGLPHPTLGEYLAAAVQTTDGFSHSELGTFLERRLGPAKAPKRVDVLDQLPHNPMGKVLKNELRELALSRVDDGGSEPQASGLEMHLRNLWSDAIGEEVVDRKVRFVDLGGTSLGALDLVARVRSEVGREISQRDVFEAIGVVEFAARVEAAPASTTRHHREVRPAARTKRLGDAWLLPTKYSQDLHYDATGSGWSDLTVPLVIPLEPHYDRSVLQLALDDLVERHEALRTTLARVAGTIVQQVHMKGTLRLETADVDATAIAAEHASRTVDVAAYEPFEVRGGWLARARICHIDAELDVLVLSTHHAVCDGWSAGILYRDLAELYRARSEGRAPKLPRLTLQVGDYARWERSVIRRGPSEYWRAHLDGANPLLELEGLGESAHAPGRMQVFPVAEVSPAMTRRLDGLAAVHETTRARILAAIVIASVRDYLRARATIGFVTANRDRPELLSVVGDLADLVPVRVELADNPSFGELLARFDRALDDAYQHRLPYGVLEGLLREGPDRATASALDITVNYVPAAGRLAARNDEARRLVRDEVLPWKLRAPVFEIDDWWKIGGLLNYTFSATGDGGIDTGIFANVTAVSEQQVLELGKRLTSSIDQIASTRSGCRD</sequence>
<keyword evidence="4" id="KW-1185">Reference proteome</keyword>
<dbReference type="CDD" id="cd04433">
    <property type="entry name" value="AFD_class_I"/>
    <property type="match status" value="1"/>
</dbReference>
<dbReference type="InterPro" id="IPR025110">
    <property type="entry name" value="AMP-bd_C"/>
</dbReference>
<dbReference type="Gene3D" id="3.30.559.30">
    <property type="entry name" value="Nonribosomal peptide synthetase, condensation domain"/>
    <property type="match status" value="1"/>
</dbReference>
<evidence type="ECO:0000313" key="3">
    <source>
        <dbReference type="EMBL" id="MBP2349649.1"/>
    </source>
</evidence>
<dbReference type="InterPro" id="IPR045851">
    <property type="entry name" value="AMP-bd_C_sf"/>
</dbReference>
<dbReference type="Gene3D" id="3.30.300.30">
    <property type="match status" value="1"/>
</dbReference>
<evidence type="ECO:0000313" key="4">
    <source>
        <dbReference type="Proteomes" id="UP000755585"/>
    </source>
</evidence>
<name>A0ABS4UDD0_9ACTN</name>
<dbReference type="InterPro" id="IPR042099">
    <property type="entry name" value="ANL_N_sf"/>
</dbReference>
<dbReference type="InterPro" id="IPR009081">
    <property type="entry name" value="PP-bd_ACP"/>
</dbReference>
<dbReference type="EMBL" id="JAGINT010000001">
    <property type="protein sequence ID" value="MBP2349649.1"/>
    <property type="molecule type" value="Genomic_DNA"/>
</dbReference>
<evidence type="ECO:0000259" key="2">
    <source>
        <dbReference type="PROSITE" id="PS50075"/>
    </source>
</evidence>
<gene>
    <name evidence="3" type="ORF">JOF29_000732</name>
</gene>
<dbReference type="Proteomes" id="UP000755585">
    <property type="component" value="Unassembled WGS sequence"/>
</dbReference>
<dbReference type="PANTHER" id="PTHR45527">
    <property type="entry name" value="NONRIBOSOMAL PEPTIDE SYNTHETASE"/>
    <property type="match status" value="1"/>
</dbReference>
<dbReference type="InterPro" id="IPR000873">
    <property type="entry name" value="AMP-dep_synth/lig_dom"/>
</dbReference>
<dbReference type="Pfam" id="PF13193">
    <property type="entry name" value="AMP-binding_C"/>
    <property type="match status" value="1"/>
</dbReference>
<dbReference type="Pfam" id="PF00668">
    <property type="entry name" value="Condensation"/>
    <property type="match status" value="1"/>
</dbReference>
<dbReference type="SUPFAM" id="SSF56801">
    <property type="entry name" value="Acetyl-CoA synthetase-like"/>
    <property type="match status" value="1"/>
</dbReference>
<reference evidence="3 4" key="1">
    <citation type="submission" date="2021-03" db="EMBL/GenBank/DDBJ databases">
        <title>Sequencing the genomes of 1000 actinobacteria strains.</title>
        <authorList>
            <person name="Klenk H.-P."/>
        </authorList>
    </citation>
    <scope>NUCLEOTIDE SEQUENCE [LARGE SCALE GENOMIC DNA]</scope>
    <source>
        <strain evidence="3 4">DSM 18824</strain>
    </source>
</reference>
<dbReference type="InterPro" id="IPR023213">
    <property type="entry name" value="CAT-like_dom_sf"/>
</dbReference>
<dbReference type="Pfam" id="PF00550">
    <property type="entry name" value="PP-binding"/>
    <property type="match status" value="1"/>
</dbReference>
<dbReference type="Gene3D" id="3.40.50.12780">
    <property type="entry name" value="N-terminal domain of ligase-like"/>
    <property type="match status" value="1"/>
</dbReference>
<proteinExistence type="predicted"/>
<comment type="caution">
    <text evidence="3">The sequence shown here is derived from an EMBL/GenBank/DDBJ whole genome shotgun (WGS) entry which is preliminary data.</text>
</comment>
<dbReference type="Gene3D" id="1.10.1200.10">
    <property type="entry name" value="ACP-like"/>
    <property type="match status" value="1"/>
</dbReference>
<dbReference type="SUPFAM" id="SSF47336">
    <property type="entry name" value="ACP-like"/>
    <property type="match status" value="1"/>
</dbReference>
<dbReference type="PANTHER" id="PTHR45527:SF1">
    <property type="entry name" value="FATTY ACID SYNTHASE"/>
    <property type="match status" value="1"/>
</dbReference>
<organism evidence="3 4">
    <name type="scientific">Kribbella aluminosa</name>
    <dbReference type="NCBI Taxonomy" id="416017"/>
    <lineage>
        <taxon>Bacteria</taxon>
        <taxon>Bacillati</taxon>
        <taxon>Actinomycetota</taxon>
        <taxon>Actinomycetes</taxon>
        <taxon>Propionibacteriales</taxon>
        <taxon>Kribbellaceae</taxon>
        <taxon>Kribbella</taxon>
    </lineage>
</organism>
<dbReference type="InterPro" id="IPR036736">
    <property type="entry name" value="ACP-like_sf"/>
</dbReference>
<evidence type="ECO:0000256" key="1">
    <source>
        <dbReference type="ARBA" id="ARBA00001957"/>
    </source>
</evidence>
<dbReference type="SUPFAM" id="SSF52777">
    <property type="entry name" value="CoA-dependent acyltransferases"/>
    <property type="match status" value="2"/>
</dbReference>
<dbReference type="InterPro" id="IPR001242">
    <property type="entry name" value="Condensation_dom"/>
</dbReference>
<feature type="domain" description="Carrier" evidence="2">
    <location>
        <begin position="275"/>
        <end position="350"/>
    </location>
</feature>
<accession>A0ABS4UDD0</accession>
<dbReference type="RefSeq" id="WP_209692789.1">
    <property type="nucleotide sequence ID" value="NZ_BAAAVU010000029.1"/>
</dbReference>
<dbReference type="Gene3D" id="3.30.559.10">
    <property type="entry name" value="Chloramphenicol acetyltransferase-like domain"/>
    <property type="match status" value="1"/>
</dbReference>